<comment type="caution">
    <text evidence="2">The sequence shown here is derived from an EMBL/GenBank/DDBJ whole genome shotgun (WGS) entry which is preliminary data.</text>
</comment>
<dbReference type="SUPFAM" id="SSF141371">
    <property type="entry name" value="PilZ domain-like"/>
    <property type="match status" value="1"/>
</dbReference>
<organism evidence="2 3">
    <name type="scientific">Candidatus Glassbacteria bacterium RIFCSPLOWO2_12_FULL_58_11</name>
    <dbReference type="NCBI Taxonomy" id="1817867"/>
    <lineage>
        <taxon>Bacteria</taxon>
        <taxon>Candidatus Glassiibacteriota</taxon>
    </lineage>
</organism>
<reference evidence="2 3" key="1">
    <citation type="journal article" date="2016" name="Nat. Commun.">
        <title>Thousands of microbial genomes shed light on interconnected biogeochemical processes in an aquifer system.</title>
        <authorList>
            <person name="Anantharaman K."/>
            <person name="Brown C.T."/>
            <person name="Hug L.A."/>
            <person name="Sharon I."/>
            <person name="Castelle C.J."/>
            <person name="Probst A.J."/>
            <person name="Thomas B.C."/>
            <person name="Singh A."/>
            <person name="Wilkins M.J."/>
            <person name="Karaoz U."/>
            <person name="Brodie E.L."/>
            <person name="Williams K.H."/>
            <person name="Hubbard S.S."/>
            <person name="Banfield J.F."/>
        </authorList>
    </citation>
    <scope>NUCLEOTIDE SEQUENCE [LARGE SCALE GENOMIC DNA]</scope>
</reference>
<accession>A0A1F5YTE7</accession>
<gene>
    <name evidence="2" type="ORF">A3F83_03645</name>
</gene>
<evidence type="ECO:0000259" key="1">
    <source>
        <dbReference type="Pfam" id="PF07238"/>
    </source>
</evidence>
<dbReference type="EMBL" id="MFIX01000157">
    <property type="protein sequence ID" value="OGG03182.1"/>
    <property type="molecule type" value="Genomic_DNA"/>
</dbReference>
<sequence>MVISGKEPSGRRSSRIPLIADVDLIVDSKVLRAMTVDISDTGVRIDMRHPFEVSIRFVVDGELQDRRAQLVRATKTPDDCMSYGFEYVPEAKPDK</sequence>
<evidence type="ECO:0000313" key="2">
    <source>
        <dbReference type="EMBL" id="OGG03182.1"/>
    </source>
</evidence>
<evidence type="ECO:0000313" key="3">
    <source>
        <dbReference type="Proteomes" id="UP000179129"/>
    </source>
</evidence>
<dbReference type="Gene3D" id="2.40.10.220">
    <property type="entry name" value="predicted glycosyltransferase like domains"/>
    <property type="match status" value="1"/>
</dbReference>
<dbReference type="Pfam" id="PF07238">
    <property type="entry name" value="PilZ"/>
    <property type="match status" value="1"/>
</dbReference>
<dbReference type="AlphaFoldDB" id="A0A1F5YTE7"/>
<dbReference type="InterPro" id="IPR009875">
    <property type="entry name" value="PilZ_domain"/>
</dbReference>
<proteinExistence type="predicted"/>
<dbReference type="Proteomes" id="UP000179129">
    <property type="component" value="Unassembled WGS sequence"/>
</dbReference>
<protein>
    <recommendedName>
        <fullName evidence="1">PilZ domain-containing protein</fullName>
    </recommendedName>
</protein>
<name>A0A1F5YTE7_9BACT</name>
<dbReference type="GO" id="GO:0035438">
    <property type="term" value="F:cyclic-di-GMP binding"/>
    <property type="evidence" value="ECO:0007669"/>
    <property type="project" value="InterPro"/>
</dbReference>
<feature type="domain" description="PilZ" evidence="1">
    <location>
        <begin position="11"/>
        <end position="89"/>
    </location>
</feature>